<keyword evidence="1" id="KW-0472">Membrane</keyword>
<proteinExistence type="predicted"/>
<feature type="transmembrane region" description="Helical" evidence="1">
    <location>
        <begin position="36"/>
        <end position="55"/>
    </location>
</feature>
<dbReference type="STRING" id="1395571.TMS3_0109435"/>
<feature type="transmembrane region" description="Helical" evidence="1">
    <location>
        <begin position="12"/>
        <end position="30"/>
    </location>
</feature>
<dbReference type="Proteomes" id="UP000030063">
    <property type="component" value="Unassembled WGS sequence"/>
</dbReference>
<accession>A0A0A1YIJ2</accession>
<keyword evidence="3" id="KW-1185">Reference proteome</keyword>
<organism evidence="2 3">
    <name type="scientific">Pseudomonas taeanensis MS-3</name>
    <dbReference type="NCBI Taxonomy" id="1395571"/>
    <lineage>
        <taxon>Bacteria</taxon>
        <taxon>Pseudomonadati</taxon>
        <taxon>Pseudomonadota</taxon>
        <taxon>Gammaproteobacteria</taxon>
        <taxon>Pseudomonadales</taxon>
        <taxon>Pseudomonadaceae</taxon>
        <taxon>Pseudomonas</taxon>
    </lineage>
</organism>
<dbReference type="AlphaFoldDB" id="A0A0A1YIJ2"/>
<feature type="transmembrane region" description="Helical" evidence="1">
    <location>
        <begin position="67"/>
        <end position="90"/>
    </location>
</feature>
<keyword evidence="1" id="KW-0812">Transmembrane</keyword>
<dbReference type="eggNOG" id="ENOG5033KSR">
    <property type="taxonomic scope" value="Bacteria"/>
</dbReference>
<evidence type="ECO:0008006" key="4">
    <source>
        <dbReference type="Google" id="ProtNLM"/>
    </source>
</evidence>
<evidence type="ECO:0000313" key="3">
    <source>
        <dbReference type="Proteomes" id="UP000030063"/>
    </source>
</evidence>
<sequence>MNHATTPVTRYALGGVLAVILLNLLLRSFVRIGGVLSTLLIAATVAGAMALWFAWSTRRAPLPAERWRLLGLYGGVLALLYIGLLAMMAGQDQPSPMGIFLLAVHYLCYPLFAYLVFSERVFEYFRRAP</sequence>
<dbReference type="EMBL" id="AWSQ01000002">
    <property type="protein sequence ID" value="KFX69730.1"/>
    <property type="molecule type" value="Genomic_DNA"/>
</dbReference>
<feature type="transmembrane region" description="Helical" evidence="1">
    <location>
        <begin position="96"/>
        <end position="117"/>
    </location>
</feature>
<gene>
    <name evidence="2" type="ORF">TMS3_0109435</name>
</gene>
<dbReference type="RefSeq" id="WP_025164977.1">
    <property type="nucleotide sequence ID" value="NZ_AWSQ01000002.1"/>
</dbReference>
<reference evidence="2 3" key="1">
    <citation type="journal article" date="2014" name="Genome Announc.">
        <title>Draft Genome Sequence of Petroleum Oil-Degrading Marine Bacterium Pseudomonas taeanensis Strain MS-3, Isolated from a Crude Oil-Contaminated Seashore.</title>
        <authorList>
            <person name="Lee S.Y."/>
            <person name="Kim S.H."/>
            <person name="Lee D.G."/>
            <person name="Shin S."/>
            <person name="Yun S.H."/>
            <person name="Choi C.W."/>
            <person name="Chung Y.H."/>
            <person name="Choi J.S."/>
            <person name="Kahng H.Y."/>
            <person name="Kim S.I."/>
        </authorList>
    </citation>
    <scope>NUCLEOTIDE SEQUENCE [LARGE SCALE GENOMIC DNA]</scope>
    <source>
        <strain evidence="2 3">MS-3</strain>
    </source>
</reference>
<name>A0A0A1YIJ2_9PSED</name>
<protein>
    <recommendedName>
        <fullName evidence="4">Transmembrane protein</fullName>
    </recommendedName>
</protein>
<evidence type="ECO:0000256" key="1">
    <source>
        <dbReference type="SAM" id="Phobius"/>
    </source>
</evidence>
<evidence type="ECO:0000313" key="2">
    <source>
        <dbReference type="EMBL" id="KFX69730.1"/>
    </source>
</evidence>
<keyword evidence="1" id="KW-1133">Transmembrane helix</keyword>
<comment type="caution">
    <text evidence="2">The sequence shown here is derived from an EMBL/GenBank/DDBJ whole genome shotgun (WGS) entry which is preliminary data.</text>
</comment>